<dbReference type="GO" id="GO:0016020">
    <property type="term" value="C:membrane"/>
    <property type="evidence" value="ECO:0007669"/>
    <property type="project" value="GOC"/>
</dbReference>
<accession>A0A0D2BDU8</accession>
<dbReference type="GeneID" id="27331402"/>
<dbReference type="AlphaFoldDB" id="A0A0D2BDU8"/>
<dbReference type="SUPFAM" id="SSF102588">
    <property type="entry name" value="LmbE-like"/>
    <property type="match status" value="1"/>
</dbReference>
<dbReference type="Gene3D" id="3.40.50.10320">
    <property type="entry name" value="LmbE-like"/>
    <property type="match status" value="1"/>
</dbReference>
<dbReference type="PANTHER" id="PTHR12993">
    <property type="entry name" value="N-ACETYLGLUCOSAMINYL-PHOSPHATIDYLINOSITOL DE-N-ACETYLASE-RELATED"/>
    <property type="match status" value="1"/>
</dbReference>
<dbReference type="VEuPathDB" id="FungiDB:PV08_04319"/>
<keyword evidence="3" id="KW-1133">Transmembrane helix</keyword>
<dbReference type="GO" id="GO:0006506">
    <property type="term" value="P:GPI anchor biosynthetic process"/>
    <property type="evidence" value="ECO:0007669"/>
    <property type="project" value="UniProtKB-UniPathway"/>
</dbReference>
<evidence type="ECO:0000256" key="2">
    <source>
        <dbReference type="ARBA" id="ARBA00012176"/>
    </source>
</evidence>
<dbReference type="STRING" id="91928.A0A0D2BDU8"/>
<proteinExistence type="inferred from homology"/>
<dbReference type="HOGENOM" id="CLU_034979_0_2_1"/>
<keyword evidence="3" id="KW-0812">Transmembrane</keyword>
<dbReference type="GO" id="GO:0000225">
    <property type="term" value="F:N-acetylglucosaminylphosphatidylinositol deacetylase activity"/>
    <property type="evidence" value="ECO:0007669"/>
    <property type="project" value="UniProtKB-EC"/>
</dbReference>
<dbReference type="Pfam" id="PF02585">
    <property type="entry name" value="PIG-L"/>
    <property type="match status" value="1"/>
</dbReference>
<dbReference type="EMBL" id="KN847494">
    <property type="protein sequence ID" value="KIW17128.1"/>
    <property type="molecule type" value="Genomic_DNA"/>
</dbReference>
<protein>
    <recommendedName>
        <fullName evidence="2">N-acetylglucosaminylphosphatidylinositol deacetylase</fullName>
        <ecNumber evidence="2">3.5.1.89</ecNumber>
    </recommendedName>
</protein>
<keyword evidence="5" id="KW-1185">Reference proteome</keyword>
<organism evidence="4 5">
    <name type="scientific">Exophiala spinifera</name>
    <dbReference type="NCBI Taxonomy" id="91928"/>
    <lineage>
        <taxon>Eukaryota</taxon>
        <taxon>Fungi</taxon>
        <taxon>Dikarya</taxon>
        <taxon>Ascomycota</taxon>
        <taxon>Pezizomycotina</taxon>
        <taxon>Eurotiomycetes</taxon>
        <taxon>Chaetothyriomycetidae</taxon>
        <taxon>Chaetothyriales</taxon>
        <taxon>Herpotrichiellaceae</taxon>
        <taxon>Exophiala</taxon>
    </lineage>
</organism>
<dbReference type="GO" id="GO:0005783">
    <property type="term" value="C:endoplasmic reticulum"/>
    <property type="evidence" value="ECO:0007669"/>
    <property type="project" value="TreeGrafter"/>
</dbReference>
<dbReference type="EC" id="3.5.1.89" evidence="2"/>
<feature type="transmembrane region" description="Helical" evidence="3">
    <location>
        <begin position="20"/>
        <end position="42"/>
    </location>
</feature>
<dbReference type="PANTHER" id="PTHR12993:SF11">
    <property type="entry name" value="N-ACETYLGLUCOSAMINYL-PHOSPHATIDYLINOSITOL DE-N-ACETYLASE"/>
    <property type="match status" value="1"/>
</dbReference>
<evidence type="ECO:0000313" key="5">
    <source>
        <dbReference type="Proteomes" id="UP000053328"/>
    </source>
</evidence>
<evidence type="ECO:0000313" key="4">
    <source>
        <dbReference type="EMBL" id="KIW17128.1"/>
    </source>
</evidence>
<keyword evidence="3" id="KW-0472">Membrane</keyword>
<name>A0A0D2BDU8_9EURO</name>
<dbReference type="UniPathway" id="UPA00196"/>
<gene>
    <name evidence="4" type="ORF">PV08_04319</name>
</gene>
<dbReference type="OrthoDB" id="440160at2759"/>
<evidence type="ECO:0000256" key="3">
    <source>
        <dbReference type="SAM" id="Phobius"/>
    </source>
</evidence>
<dbReference type="Proteomes" id="UP000053328">
    <property type="component" value="Unassembled WGS sequence"/>
</dbReference>
<evidence type="ECO:0000256" key="1">
    <source>
        <dbReference type="ARBA" id="ARBA00006066"/>
    </source>
</evidence>
<dbReference type="RefSeq" id="XP_016237344.1">
    <property type="nucleotide sequence ID" value="XM_016378667.1"/>
</dbReference>
<dbReference type="InterPro" id="IPR003737">
    <property type="entry name" value="GlcNAc_PI_deacetylase-related"/>
</dbReference>
<sequence>MAKKHIWRLQLPRLHRRRVFLLRSLVTYFIILPVALWLFLILTSVARFPAQLRDAKLALVVVAHPDDESLFFGPTILSLTQRRAPGLQTGLLVLSSGCPLQLLKILSQQLTHFGLIGDDDGKGHIRKAEVKAACAVLGILKHHCEVLEMQDLQDDPQQTWPPETVGAVVRYYVSRWRADAIITFDNTGVSGHENHIMVSDGALKIFAPTKPNIPVYTLTTTNVMRKYSLLGDLPLTFLKLVMEGMFSGQSGHSALFLNSFPMWCRGVTAFTRHSSQFSWGRYFYVVLSRYMWINDLELARAPE</sequence>
<dbReference type="InterPro" id="IPR024078">
    <property type="entry name" value="LmbE-like_dom_sf"/>
</dbReference>
<comment type="similarity">
    <text evidence="1">Belongs to the PIGL family.</text>
</comment>
<reference evidence="4 5" key="1">
    <citation type="submission" date="2015-01" db="EMBL/GenBank/DDBJ databases">
        <title>The Genome Sequence of Exophiala spinifera CBS89968.</title>
        <authorList>
            <consortium name="The Broad Institute Genomics Platform"/>
            <person name="Cuomo C."/>
            <person name="de Hoog S."/>
            <person name="Gorbushina A."/>
            <person name="Stielow B."/>
            <person name="Teixiera M."/>
            <person name="Abouelleil A."/>
            <person name="Chapman S.B."/>
            <person name="Priest M."/>
            <person name="Young S.K."/>
            <person name="Wortman J."/>
            <person name="Nusbaum C."/>
            <person name="Birren B."/>
        </authorList>
    </citation>
    <scope>NUCLEOTIDE SEQUENCE [LARGE SCALE GENOMIC DNA]</scope>
    <source>
        <strain evidence="4 5">CBS 89968</strain>
    </source>
</reference>